<dbReference type="InterPro" id="IPR027417">
    <property type="entry name" value="P-loop_NTPase"/>
</dbReference>
<dbReference type="GO" id="GO:0000727">
    <property type="term" value="P:double-strand break repair via break-induced replication"/>
    <property type="evidence" value="ECO:0007669"/>
    <property type="project" value="TreeGrafter"/>
</dbReference>
<dbReference type="InterPro" id="IPR001208">
    <property type="entry name" value="MCM_dom"/>
</dbReference>
<dbReference type="InterPro" id="IPR008045">
    <property type="entry name" value="MCM2"/>
</dbReference>
<dbReference type="InterPro" id="IPR041562">
    <property type="entry name" value="MCM_lid"/>
</dbReference>
<dbReference type="Pfam" id="PF14551">
    <property type="entry name" value="MCM_N"/>
    <property type="match status" value="1"/>
</dbReference>
<dbReference type="GO" id="GO:1902975">
    <property type="term" value="P:mitotic DNA replication initiation"/>
    <property type="evidence" value="ECO:0007669"/>
    <property type="project" value="TreeGrafter"/>
</dbReference>
<dbReference type="SUPFAM" id="SSF52540">
    <property type="entry name" value="P-loop containing nucleoside triphosphate hydrolases"/>
    <property type="match status" value="1"/>
</dbReference>
<dbReference type="PRINTS" id="PR01658">
    <property type="entry name" value="MCMPROTEIN2"/>
</dbReference>
<feature type="domain" description="MCM C-terminal AAA(+) ATPase" evidence="20">
    <location>
        <begin position="698"/>
        <end position="904"/>
    </location>
</feature>
<feature type="region of interest" description="Disordered" evidence="18">
    <location>
        <begin position="25"/>
        <end position="85"/>
    </location>
</feature>
<keyword evidence="10" id="KW-0347">Helicase</keyword>
<organism evidence="21 22">
    <name type="scientific">Anisodus tanguticus</name>
    <dbReference type="NCBI Taxonomy" id="243964"/>
    <lineage>
        <taxon>Eukaryota</taxon>
        <taxon>Viridiplantae</taxon>
        <taxon>Streptophyta</taxon>
        <taxon>Embryophyta</taxon>
        <taxon>Tracheophyta</taxon>
        <taxon>Spermatophyta</taxon>
        <taxon>Magnoliopsida</taxon>
        <taxon>eudicotyledons</taxon>
        <taxon>Gunneridae</taxon>
        <taxon>Pentapetalae</taxon>
        <taxon>asterids</taxon>
        <taxon>lamiids</taxon>
        <taxon>Solanales</taxon>
        <taxon>Solanaceae</taxon>
        <taxon>Solanoideae</taxon>
        <taxon>Hyoscyameae</taxon>
        <taxon>Anisodus</taxon>
    </lineage>
</organism>
<evidence type="ECO:0000256" key="7">
    <source>
        <dbReference type="ARBA" id="ARBA00022741"/>
    </source>
</evidence>
<dbReference type="GO" id="GO:0005524">
    <property type="term" value="F:ATP binding"/>
    <property type="evidence" value="ECO:0007669"/>
    <property type="project" value="UniProtKB-KW"/>
</dbReference>
<dbReference type="Pfam" id="PF00493">
    <property type="entry name" value="MCM"/>
    <property type="match status" value="1"/>
</dbReference>
<dbReference type="GO" id="GO:0017116">
    <property type="term" value="F:single-stranded DNA helicase activity"/>
    <property type="evidence" value="ECO:0007669"/>
    <property type="project" value="TreeGrafter"/>
</dbReference>
<keyword evidence="14" id="KW-0539">Nucleus</keyword>
<feature type="region of interest" description="Disordered" evidence="18">
    <location>
        <begin position="238"/>
        <end position="301"/>
    </location>
</feature>
<sequence>MKFLIVLSVLVCLLAIVYASSNHGNSVNAARRNSRRLNRRPRPQPVALVSEEDERPSPYEFNYNSNDGESDQSRQESGDENGNVKGSYSYRDAFGIYRTVEYIADKDGFRAVVSSNEPGLGSTENPADVTMNVQEPPAGVVAILEIARMLFENDIQLNFSIMFVCFDLEEEGLLASHGHFEIVKLLVELGKANVNHANSTNSTPLRAACYIVYGMLIALRDQSVLDDFFSQSDRDINSPGNFLSDDDDIPDDRDQIEDDVDQNLDVRSSPIHRPHLRDEDEEDEGEELFGENMEDDYRPIPELDNYDAKYLDENNYSELSLGDRFNAENAMKQRDKDEGRLQGKRRKGFDLFDVSSEPDEYRTSALKKRKEYIEKAARKQYGADVDIPEDDLIESIENLEDTRGLPINEWVVQLGPKKEIYNRFKNFLRTFVDEKGRNVFREKIRQMSEENKQSFEVDYEMLAQEEQVLAYFLPEAPMEILETFNQAAKDVVLSMFPAYERIHKEIFIRIANLPLLEDIRSLRTLHLNQLIRTRGVITSTTSVLPQLRVIKYDCNKCGYLLGPFVQNQDQEVKPGFCPECQSQGPFSLNMEETIYQNYQRITLQESPGNISAGRIPRSKNAILLGDLCDNCKPGDEIELTGIYTNSYDGSLNIAHGFPVFSTVIIANHILKKGDLSSTSNLTDEDIKKIVKLSEDYRIADRIFASIAPSVYGHNDVKRAIALSLFGGQQKNPGEKHRVRGDINVLVCGDPGTAKSQFLKYITKCAPRAVFTTGQGASAVGLTAFVQKSPVTKEWTLEAGALVLADNGVCLIDEFDKMSDRDRTSIHEAMEQQSISISKAGIVSTLQARCAVIAASNPIGGRYDPSLTFSQNVDLTEPIITRFDILCIVKDQVDPDNDERLARFVVRSHMKHHPHIDPEEAKKINETFTELQENSDIEPIPQNLLKKYITYAKERIHPKLNMVDKDKIAKLYSEIRNESMITGSIPITVRYVESMIRCAEAHAKLHLRDYVNSDDVNIAIRTVLESKPS</sequence>
<reference evidence="21" key="1">
    <citation type="submission" date="2023-12" db="EMBL/GenBank/DDBJ databases">
        <title>Genome assembly of Anisodus tanguticus.</title>
        <authorList>
            <person name="Wang Y.-J."/>
        </authorList>
    </citation>
    <scope>NUCLEOTIDE SEQUENCE</scope>
    <source>
        <strain evidence="21">KB-2021</strain>
        <tissue evidence="21">Leaf</tissue>
    </source>
</reference>
<keyword evidence="6" id="KW-0479">Metal-binding</keyword>
<feature type="compositionally biased region" description="Basic residues" evidence="18">
    <location>
        <begin position="32"/>
        <end position="42"/>
    </location>
</feature>
<accession>A0AAE1QNL2</accession>
<evidence type="ECO:0000313" key="21">
    <source>
        <dbReference type="EMBL" id="KAK4336890.1"/>
    </source>
</evidence>
<dbReference type="SUPFAM" id="SSF53187">
    <property type="entry name" value="Zn-dependent exopeptidases"/>
    <property type="match status" value="1"/>
</dbReference>
<dbReference type="InterPro" id="IPR036770">
    <property type="entry name" value="Ankyrin_rpt-contain_sf"/>
</dbReference>
<dbReference type="GO" id="GO:0000347">
    <property type="term" value="C:THO complex"/>
    <property type="evidence" value="ECO:0007669"/>
    <property type="project" value="UniProtKB-ARBA"/>
</dbReference>
<comment type="catalytic activity">
    <reaction evidence="16">
        <text>ATP + H2O = ADP + phosphate + H(+)</text>
        <dbReference type="Rhea" id="RHEA:13065"/>
        <dbReference type="ChEBI" id="CHEBI:15377"/>
        <dbReference type="ChEBI" id="CHEBI:15378"/>
        <dbReference type="ChEBI" id="CHEBI:30616"/>
        <dbReference type="ChEBI" id="CHEBI:43474"/>
        <dbReference type="ChEBI" id="CHEBI:456216"/>
        <dbReference type="EC" id="3.6.4.12"/>
    </reaction>
</comment>
<evidence type="ECO:0000259" key="20">
    <source>
        <dbReference type="PROSITE" id="PS50051"/>
    </source>
</evidence>
<dbReference type="FunFam" id="2.20.28.10:FF:000002">
    <property type="entry name" value="DNA helicase"/>
    <property type="match status" value="1"/>
</dbReference>
<dbReference type="Pfam" id="PF12619">
    <property type="entry name" value="MCM2_N"/>
    <property type="match status" value="1"/>
</dbReference>
<evidence type="ECO:0000256" key="19">
    <source>
        <dbReference type="SAM" id="SignalP"/>
    </source>
</evidence>
<dbReference type="Pfam" id="PF17207">
    <property type="entry name" value="MCM_OB"/>
    <property type="match status" value="1"/>
</dbReference>
<dbReference type="PRINTS" id="PR01657">
    <property type="entry name" value="MCMFAMILY"/>
</dbReference>
<evidence type="ECO:0000256" key="12">
    <source>
        <dbReference type="ARBA" id="ARBA00022840"/>
    </source>
</evidence>
<dbReference type="InterPro" id="IPR012340">
    <property type="entry name" value="NA-bd_OB-fold"/>
</dbReference>
<feature type="signal peptide" evidence="19">
    <location>
        <begin position="1"/>
        <end position="19"/>
    </location>
</feature>
<dbReference type="GO" id="GO:0003697">
    <property type="term" value="F:single-stranded DNA binding"/>
    <property type="evidence" value="ECO:0007669"/>
    <property type="project" value="TreeGrafter"/>
</dbReference>
<dbReference type="InterPro" id="IPR007484">
    <property type="entry name" value="Peptidase_M28"/>
</dbReference>
<dbReference type="Gene3D" id="3.40.630.10">
    <property type="entry name" value="Zn peptidases"/>
    <property type="match status" value="1"/>
</dbReference>
<dbReference type="EMBL" id="JAVYJV010000078">
    <property type="protein sequence ID" value="KAK4336890.1"/>
    <property type="molecule type" value="Genomic_DNA"/>
</dbReference>
<evidence type="ECO:0000256" key="4">
    <source>
        <dbReference type="ARBA" id="ARBA00018925"/>
    </source>
</evidence>
<dbReference type="Pfam" id="PF04389">
    <property type="entry name" value="Peptidase_M28"/>
    <property type="match status" value="1"/>
</dbReference>
<evidence type="ECO:0000256" key="1">
    <source>
        <dbReference type="ARBA" id="ARBA00004123"/>
    </source>
</evidence>
<evidence type="ECO:0000256" key="10">
    <source>
        <dbReference type="ARBA" id="ARBA00022806"/>
    </source>
</evidence>
<proteinExistence type="inferred from homology"/>
<comment type="similarity">
    <text evidence="2">Belongs to the MCM family.</text>
</comment>
<dbReference type="Gene3D" id="3.30.1640.10">
    <property type="entry name" value="mini-chromosome maintenance (MCM) complex, chain A, domain 1"/>
    <property type="match status" value="1"/>
</dbReference>
<evidence type="ECO:0000256" key="2">
    <source>
        <dbReference type="ARBA" id="ARBA00008010"/>
    </source>
</evidence>
<evidence type="ECO:0000256" key="5">
    <source>
        <dbReference type="ARBA" id="ARBA00022705"/>
    </source>
</evidence>
<dbReference type="FunFam" id="3.40.50.300:FF:000138">
    <property type="entry name" value="DNA helicase"/>
    <property type="match status" value="1"/>
</dbReference>
<evidence type="ECO:0000256" key="11">
    <source>
        <dbReference type="ARBA" id="ARBA00022833"/>
    </source>
</evidence>
<evidence type="ECO:0000256" key="16">
    <source>
        <dbReference type="ARBA" id="ARBA00047995"/>
    </source>
</evidence>
<name>A0AAE1QNL2_9SOLA</name>
<comment type="subcellular location">
    <subcellularLocation>
        <location evidence="1">Nucleus</location>
    </subcellularLocation>
</comment>
<evidence type="ECO:0000256" key="6">
    <source>
        <dbReference type="ARBA" id="ARBA00022723"/>
    </source>
</evidence>
<evidence type="ECO:0000256" key="14">
    <source>
        <dbReference type="ARBA" id="ARBA00023242"/>
    </source>
</evidence>
<dbReference type="Gene3D" id="2.20.28.10">
    <property type="match status" value="1"/>
</dbReference>
<keyword evidence="22" id="KW-1185">Reference proteome</keyword>
<dbReference type="GO" id="GO:0043138">
    <property type="term" value="F:3'-5' DNA helicase activity"/>
    <property type="evidence" value="ECO:0007669"/>
    <property type="project" value="TreeGrafter"/>
</dbReference>
<evidence type="ECO:0000256" key="9">
    <source>
        <dbReference type="ARBA" id="ARBA00022801"/>
    </source>
</evidence>
<gene>
    <name evidence="21" type="ORF">RND71_043455</name>
</gene>
<dbReference type="SUPFAM" id="SSF50249">
    <property type="entry name" value="Nucleic acid-binding proteins"/>
    <property type="match status" value="1"/>
</dbReference>
<dbReference type="PROSITE" id="PS50051">
    <property type="entry name" value="MCM_2"/>
    <property type="match status" value="1"/>
</dbReference>
<dbReference type="InterPro" id="IPR018525">
    <property type="entry name" value="MCM_CS"/>
</dbReference>
<dbReference type="AlphaFoldDB" id="A0AAE1QNL2"/>
<dbReference type="SMART" id="SM00350">
    <property type="entry name" value="MCM"/>
    <property type="match status" value="1"/>
</dbReference>
<dbReference type="GO" id="GO:0042555">
    <property type="term" value="C:MCM complex"/>
    <property type="evidence" value="ECO:0007669"/>
    <property type="project" value="InterPro"/>
</dbReference>
<dbReference type="Gene3D" id="2.40.50.140">
    <property type="entry name" value="Nucleic acid-binding proteins"/>
    <property type="match status" value="1"/>
</dbReference>
<keyword evidence="12" id="KW-0067">ATP-binding</keyword>
<evidence type="ECO:0000313" key="22">
    <source>
        <dbReference type="Proteomes" id="UP001291623"/>
    </source>
</evidence>
<keyword evidence="11" id="KW-0862">Zinc</keyword>
<dbReference type="GO" id="GO:0016787">
    <property type="term" value="F:hydrolase activity"/>
    <property type="evidence" value="ECO:0007669"/>
    <property type="project" value="UniProtKB-KW"/>
</dbReference>
<evidence type="ECO:0000256" key="18">
    <source>
        <dbReference type="SAM" id="MobiDB-lite"/>
    </source>
</evidence>
<dbReference type="GO" id="GO:0008270">
    <property type="term" value="F:zinc ion binding"/>
    <property type="evidence" value="ECO:0007669"/>
    <property type="project" value="UniProtKB-KW"/>
</dbReference>
<keyword evidence="9" id="KW-0378">Hydrolase</keyword>
<keyword evidence="15" id="KW-0131">Cell cycle</keyword>
<keyword evidence="13" id="KW-0238">DNA-binding</keyword>
<evidence type="ECO:0000256" key="3">
    <source>
        <dbReference type="ARBA" id="ARBA00012551"/>
    </source>
</evidence>
<evidence type="ECO:0000256" key="8">
    <source>
        <dbReference type="ARBA" id="ARBA00022771"/>
    </source>
</evidence>
<keyword evidence="7" id="KW-0547">Nucleotide-binding</keyword>
<dbReference type="PANTHER" id="PTHR11630:SF44">
    <property type="entry name" value="DNA REPLICATION LICENSING FACTOR MCM2"/>
    <property type="match status" value="1"/>
</dbReference>
<dbReference type="PROSITE" id="PS00847">
    <property type="entry name" value="MCM_1"/>
    <property type="match status" value="1"/>
</dbReference>
<dbReference type="Proteomes" id="UP001291623">
    <property type="component" value="Unassembled WGS sequence"/>
</dbReference>
<dbReference type="SUPFAM" id="SSF48403">
    <property type="entry name" value="Ankyrin repeat"/>
    <property type="match status" value="1"/>
</dbReference>
<dbReference type="Pfam" id="PF00379">
    <property type="entry name" value="Chitin_bind_4"/>
    <property type="match status" value="1"/>
</dbReference>
<dbReference type="Pfam" id="PF17855">
    <property type="entry name" value="MCM_lid"/>
    <property type="match status" value="1"/>
</dbReference>
<dbReference type="EC" id="3.6.4.12" evidence="3"/>
<evidence type="ECO:0000256" key="15">
    <source>
        <dbReference type="ARBA" id="ARBA00023306"/>
    </source>
</evidence>
<protein>
    <recommendedName>
        <fullName evidence="4">DNA replication licensing factor MCM2</fullName>
        <ecNumber evidence="3">3.6.4.12</ecNumber>
    </recommendedName>
    <alternativeName>
        <fullName evidence="17">DNA replication licensing factor mcm2</fullName>
    </alternativeName>
</protein>
<feature type="compositionally biased region" description="Acidic residues" evidence="18">
    <location>
        <begin position="244"/>
        <end position="262"/>
    </location>
</feature>
<feature type="chain" id="PRO_5042295939" description="DNA replication licensing factor MCM2" evidence="19">
    <location>
        <begin position="20"/>
        <end position="1028"/>
    </location>
</feature>
<dbReference type="Gene3D" id="3.40.50.300">
    <property type="entry name" value="P-loop containing nucleotide triphosphate hydrolases"/>
    <property type="match status" value="1"/>
</dbReference>
<comment type="caution">
    <text evidence="21">The sequence shown here is derived from an EMBL/GenBank/DDBJ whole genome shotgun (WGS) entry which is preliminary data.</text>
</comment>
<evidence type="ECO:0000256" key="17">
    <source>
        <dbReference type="ARBA" id="ARBA00074927"/>
    </source>
</evidence>
<dbReference type="PROSITE" id="PS51155">
    <property type="entry name" value="CHIT_BIND_RR_2"/>
    <property type="match status" value="1"/>
</dbReference>
<keyword evidence="8" id="KW-0863">Zinc-finger</keyword>
<dbReference type="InterPro" id="IPR027925">
    <property type="entry name" value="MCM_N"/>
</dbReference>
<dbReference type="InterPro" id="IPR033762">
    <property type="entry name" value="MCM_OB"/>
</dbReference>
<keyword evidence="19" id="KW-0732">Signal</keyword>
<dbReference type="CDD" id="cd17753">
    <property type="entry name" value="MCM2"/>
    <property type="match status" value="1"/>
</dbReference>
<dbReference type="PANTHER" id="PTHR11630">
    <property type="entry name" value="DNA REPLICATION LICENSING FACTOR MCM FAMILY MEMBER"/>
    <property type="match status" value="1"/>
</dbReference>
<keyword evidence="5" id="KW-0235">DNA replication</keyword>
<feature type="compositionally biased region" description="Acidic residues" evidence="18">
    <location>
        <begin position="279"/>
        <end position="294"/>
    </location>
</feature>
<dbReference type="InterPro" id="IPR000618">
    <property type="entry name" value="Insect_cuticle"/>
</dbReference>
<dbReference type="InterPro" id="IPR031327">
    <property type="entry name" value="MCM"/>
</dbReference>
<evidence type="ECO:0000256" key="13">
    <source>
        <dbReference type="ARBA" id="ARBA00023125"/>
    </source>
</evidence>